<dbReference type="InParanoid" id="H1XYJ4"/>
<dbReference type="STRING" id="880073.Cabys_2947"/>
<dbReference type="OrthoDB" id="1467611at2"/>
<feature type="signal peptide" evidence="1">
    <location>
        <begin position="1"/>
        <end position="23"/>
    </location>
</feature>
<reference evidence="2 5" key="2">
    <citation type="submission" date="2016-11" db="EMBL/GenBank/DDBJ databases">
        <title>Genomic analysis of Caldithrix abyssi and proposal of a novel bacterial phylum Caldithrichaeota.</title>
        <authorList>
            <person name="Kublanov I."/>
            <person name="Sigalova O."/>
            <person name="Gavrilov S."/>
            <person name="Lebedinsky A."/>
            <person name="Ivanova N."/>
            <person name="Daum C."/>
            <person name="Reddy T."/>
            <person name="Klenk H.P."/>
            <person name="Goker M."/>
            <person name="Reva O."/>
            <person name="Miroshnichenko M."/>
            <person name="Kyprides N."/>
            <person name="Woyke T."/>
            <person name="Gelfand M."/>
        </authorList>
    </citation>
    <scope>NUCLEOTIDE SEQUENCE [LARGE SCALE GENOMIC DNA]</scope>
    <source>
        <strain evidence="2 5">LF13</strain>
    </source>
</reference>
<evidence type="ECO:0000256" key="1">
    <source>
        <dbReference type="SAM" id="SignalP"/>
    </source>
</evidence>
<evidence type="ECO:0000313" key="4">
    <source>
        <dbReference type="Proteomes" id="UP000004671"/>
    </source>
</evidence>
<dbReference type="KEGG" id="caby:Cabys_2947"/>
<evidence type="ECO:0000313" key="2">
    <source>
        <dbReference type="EMBL" id="APF19695.1"/>
    </source>
</evidence>
<dbReference type="HOGENOM" id="CLU_1560119_0_0_0"/>
<evidence type="ECO:0000313" key="3">
    <source>
        <dbReference type="EMBL" id="EHO39812.1"/>
    </source>
</evidence>
<protein>
    <recommendedName>
        <fullName evidence="6">Lipocalin-like domain-containing protein</fullName>
    </recommendedName>
</protein>
<dbReference type="Proteomes" id="UP000183868">
    <property type="component" value="Chromosome"/>
</dbReference>
<dbReference type="Proteomes" id="UP000004671">
    <property type="component" value="Chromosome"/>
</dbReference>
<evidence type="ECO:0000313" key="5">
    <source>
        <dbReference type="Proteomes" id="UP000183868"/>
    </source>
</evidence>
<name>H1XYJ4_CALAY</name>
<dbReference type="eggNOG" id="ENOG5032SQN">
    <property type="taxonomic scope" value="Bacteria"/>
</dbReference>
<dbReference type="AlphaFoldDB" id="H1XYJ4"/>
<keyword evidence="4" id="KW-1185">Reference proteome</keyword>
<dbReference type="PROSITE" id="PS51257">
    <property type="entry name" value="PROKAR_LIPOPROTEIN"/>
    <property type="match status" value="1"/>
</dbReference>
<organism evidence="3 4">
    <name type="scientific">Caldithrix abyssi DSM 13497</name>
    <dbReference type="NCBI Taxonomy" id="880073"/>
    <lineage>
        <taxon>Bacteria</taxon>
        <taxon>Pseudomonadati</taxon>
        <taxon>Calditrichota</taxon>
        <taxon>Calditrichia</taxon>
        <taxon>Calditrichales</taxon>
        <taxon>Calditrichaceae</taxon>
        <taxon>Caldithrix</taxon>
    </lineage>
</organism>
<reference evidence="3 4" key="1">
    <citation type="submission" date="2011-09" db="EMBL/GenBank/DDBJ databases">
        <title>The permanent draft genome of Caldithrix abyssi DSM 13497.</title>
        <authorList>
            <consortium name="US DOE Joint Genome Institute (JGI-PGF)"/>
            <person name="Lucas S."/>
            <person name="Han J."/>
            <person name="Lapidus A."/>
            <person name="Bruce D."/>
            <person name="Goodwin L."/>
            <person name="Pitluck S."/>
            <person name="Peters L."/>
            <person name="Kyrpides N."/>
            <person name="Mavromatis K."/>
            <person name="Ivanova N."/>
            <person name="Mikhailova N."/>
            <person name="Chertkov O."/>
            <person name="Detter J.C."/>
            <person name="Tapia R."/>
            <person name="Han C."/>
            <person name="Land M."/>
            <person name="Hauser L."/>
            <person name="Markowitz V."/>
            <person name="Cheng J.-F."/>
            <person name="Hugenholtz P."/>
            <person name="Woyke T."/>
            <person name="Wu D."/>
            <person name="Spring S."/>
            <person name="Brambilla E."/>
            <person name="Klenk H.-P."/>
            <person name="Eisen J.A."/>
        </authorList>
    </citation>
    <scope>NUCLEOTIDE SEQUENCE [LARGE SCALE GENOMIC DNA]</scope>
    <source>
        <strain evidence="3 4">DSM 13497</strain>
    </source>
</reference>
<dbReference type="EMBL" id="CM001402">
    <property type="protein sequence ID" value="EHO39812.1"/>
    <property type="molecule type" value="Genomic_DNA"/>
</dbReference>
<sequence precursor="true">MKRYLNWLLVAVLSSAFIMSACSKSDSGTNNDKEQLPIVGSWLSEGQNVAPLLLGLGIVKIEAQFNDDNTYTVVSYDTSNAMVTYEGTYTAEKSDVDNIYNITINQSKPTALTSVGIFMVDETKDPREMTYEIVQTQPDIGATPPTPKDGFGSTNGGALGTWNVQKYVEVK</sequence>
<proteinExistence type="predicted"/>
<evidence type="ECO:0008006" key="6">
    <source>
        <dbReference type="Google" id="ProtNLM"/>
    </source>
</evidence>
<dbReference type="EMBL" id="CP018099">
    <property type="protein sequence ID" value="APF19695.1"/>
    <property type="molecule type" value="Genomic_DNA"/>
</dbReference>
<keyword evidence="1" id="KW-0732">Signal</keyword>
<dbReference type="RefSeq" id="WP_006926696.1">
    <property type="nucleotide sequence ID" value="NZ_CM001402.1"/>
</dbReference>
<gene>
    <name evidence="2" type="ORF">Cabys_2947</name>
    <name evidence="3" type="ORF">Calab_0159</name>
</gene>
<dbReference type="PaxDb" id="880073-Calab_0159"/>
<feature type="chain" id="PRO_5010834691" description="Lipocalin-like domain-containing protein" evidence="1">
    <location>
        <begin position="24"/>
        <end position="171"/>
    </location>
</feature>
<accession>H1XYJ4</accession>